<dbReference type="EMBL" id="DSVI01000004">
    <property type="protein sequence ID" value="HGT47111.1"/>
    <property type="molecule type" value="Genomic_DNA"/>
</dbReference>
<evidence type="ECO:0000256" key="1">
    <source>
        <dbReference type="PIRSR" id="PIRSR038925-1"/>
    </source>
</evidence>
<feature type="binding site" evidence="1">
    <location>
        <position position="79"/>
    </location>
    <ligand>
        <name>ATP</name>
        <dbReference type="ChEBI" id="CHEBI:30616"/>
    </ligand>
</feature>
<comment type="caution">
    <text evidence="5">The sequence shown here is derived from an EMBL/GenBank/DDBJ whole genome shotgun (WGS) entry which is preliminary data.</text>
</comment>
<dbReference type="SUPFAM" id="SSF140931">
    <property type="entry name" value="Fic-like"/>
    <property type="match status" value="1"/>
</dbReference>
<dbReference type="InterPro" id="IPR026287">
    <property type="entry name" value="SoFic-like"/>
</dbReference>
<dbReference type="AlphaFoldDB" id="A0A832G6B8"/>
<dbReference type="Pfam" id="PF02661">
    <property type="entry name" value="Fic"/>
    <property type="match status" value="1"/>
</dbReference>
<dbReference type="Pfam" id="PF13784">
    <property type="entry name" value="Fic_N"/>
    <property type="match status" value="1"/>
</dbReference>
<dbReference type="InterPro" id="IPR040198">
    <property type="entry name" value="Fido_containing"/>
</dbReference>
<dbReference type="GO" id="GO:0005524">
    <property type="term" value="F:ATP binding"/>
    <property type="evidence" value="ECO:0007669"/>
    <property type="project" value="UniProtKB-KW"/>
</dbReference>
<feature type="domain" description="Fido" evidence="4">
    <location>
        <begin position="125"/>
        <end position="275"/>
    </location>
</feature>
<sequence length="379" mass="43987">MKIEEFNSGSYLQQNEYKSFSPTRINQQWIWEDAKINTLLAEANRKLGALDTFAMQVPDIDIFIEMHIAKEAAKSSKIEGTQTEIEEALKKESDIAPERKDDWQEVRNYIEAVNSSIRKLKTLPLSTRLLKDAHRILMKGVRGQNKNPGEFRTSQNWIGGATLKDAIFIPPVHTEINELMSDLENFLHNDQIDVPVLIRVGIAHYQFETIHPFLDGNGRIGRLLIILYLVSTNLLTKPSLYLSDYFERHRQLYYDNLNNVRVKNDLAQWIKFFLVGIIETSDKGINTFKAILKLKEQIEDKKLIKLGKKLPKAKFLLKYLFRGPVVTVQDVQDELKVSLPTANTILSDFERLGILNERTGWKRNREFEFTEYLNLFKDN</sequence>
<evidence type="ECO:0000256" key="3">
    <source>
        <dbReference type="PIRSR" id="PIRSR640198-2"/>
    </source>
</evidence>
<feature type="active site" evidence="2">
    <location>
        <position position="211"/>
    </location>
</feature>
<dbReference type="InterPro" id="IPR025758">
    <property type="entry name" value="Fic/DOC_N"/>
</dbReference>
<dbReference type="InterPro" id="IPR036597">
    <property type="entry name" value="Fido-like_dom_sf"/>
</dbReference>
<dbReference type="PANTHER" id="PTHR13504:SF38">
    <property type="entry name" value="FIDO DOMAIN-CONTAINING PROTEIN"/>
    <property type="match status" value="1"/>
</dbReference>
<dbReference type="InterPro" id="IPR003812">
    <property type="entry name" value="Fido"/>
</dbReference>
<keyword evidence="1" id="KW-0067">ATP-binding</keyword>
<accession>A0A832G6B8</accession>
<feature type="binding site" evidence="1">
    <location>
        <begin position="216"/>
        <end position="222"/>
    </location>
    <ligand>
        <name>ATP</name>
        <dbReference type="ChEBI" id="CHEBI:30616"/>
    </ligand>
</feature>
<dbReference type="Gene3D" id="1.10.3290.10">
    <property type="entry name" value="Fido-like domain"/>
    <property type="match status" value="1"/>
</dbReference>
<proteinExistence type="predicted"/>
<feature type="binding site" evidence="3">
    <location>
        <begin position="253"/>
        <end position="254"/>
    </location>
    <ligand>
        <name>ATP</name>
        <dbReference type="ChEBI" id="CHEBI:30616"/>
    </ligand>
</feature>
<feature type="binding site" evidence="1">
    <location>
        <position position="253"/>
    </location>
    <ligand>
        <name>ATP</name>
        <dbReference type="ChEBI" id="CHEBI:30616"/>
    </ligand>
</feature>
<name>A0A832G6B8_9BACT</name>
<dbReference type="PIRSF" id="PIRSF038925">
    <property type="entry name" value="AMP-prot_trans"/>
    <property type="match status" value="1"/>
</dbReference>
<dbReference type="PROSITE" id="PS51459">
    <property type="entry name" value="FIDO"/>
    <property type="match status" value="1"/>
</dbReference>
<feature type="binding site" evidence="1">
    <location>
        <position position="211"/>
    </location>
    <ligand>
        <name>ATP</name>
        <dbReference type="ChEBI" id="CHEBI:30616"/>
    </ligand>
</feature>
<feature type="binding site" evidence="3">
    <location>
        <begin position="215"/>
        <end position="222"/>
    </location>
    <ligand>
        <name>ATP</name>
        <dbReference type="ChEBI" id="CHEBI:30616"/>
    </ligand>
</feature>
<evidence type="ECO:0000259" key="4">
    <source>
        <dbReference type="PROSITE" id="PS51459"/>
    </source>
</evidence>
<reference evidence="5" key="1">
    <citation type="journal article" date="2020" name="mSystems">
        <title>Genome- and Community-Level Interaction Insights into Carbon Utilization and Element Cycling Functions of Hydrothermarchaeota in Hydrothermal Sediment.</title>
        <authorList>
            <person name="Zhou Z."/>
            <person name="Liu Y."/>
            <person name="Xu W."/>
            <person name="Pan J."/>
            <person name="Luo Z.H."/>
            <person name="Li M."/>
        </authorList>
    </citation>
    <scope>NUCLEOTIDE SEQUENCE [LARGE SCALE GENOMIC DNA]</scope>
    <source>
        <strain evidence="5">SpSt-500</strain>
    </source>
</reference>
<protein>
    <submittedName>
        <fullName evidence="5">Fic family protein</fullName>
    </submittedName>
</protein>
<keyword evidence="1" id="KW-0547">Nucleotide-binding</keyword>
<gene>
    <name evidence="5" type="ORF">ENS56_03680</name>
</gene>
<evidence type="ECO:0000313" key="5">
    <source>
        <dbReference type="EMBL" id="HGT47111.1"/>
    </source>
</evidence>
<evidence type="ECO:0000256" key="2">
    <source>
        <dbReference type="PIRSR" id="PIRSR640198-1"/>
    </source>
</evidence>
<organism evidence="5">
    <name type="scientific">Ignavibacterium album</name>
    <dbReference type="NCBI Taxonomy" id="591197"/>
    <lineage>
        <taxon>Bacteria</taxon>
        <taxon>Pseudomonadati</taxon>
        <taxon>Ignavibacteriota</taxon>
        <taxon>Ignavibacteria</taxon>
        <taxon>Ignavibacteriales</taxon>
        <taxon>Ignavibacteriaceae</taxon>
        <taxon>Ignavibacterium</taxon>
    </lineage>
</organism>
<dbReference type="PANTHER" id="PTHR13504">
    <property type="entry name" value="FIDO DOMAIN-CONTAINING PROTEIN DDB_G0283145"/>
    <property type="match status" value="1"/>
</dbReference>